<evidence type="ECO:0000256" key="3">
    <source>
        <dbReference type="ARBA" id="ARBA00022679"/>
    </source>
</evidence>
<keyword evidence="1 6" id="KW-0698">rRNA processing</keyword>
<dbReference type="InterPro" id="IPR003742">
    <property type="entry name" value="RlmH-like"/>
</dbReference>
<dbReference type="Gene3D" id="3.40.1280.10">
    <property type="match status" value="1"/>
</dbReference>
<evidence type="ECO:0000256" key="1">
    <source>
        <dbReference type="ARBA" id="ARBA00022552"/>
    </source>
</evidence>
<dbReference type="InterPro" id="IPR029028">
    <property type="entry name" value="Alpha/beta_knot_MTases"/>
</dbReference>
<dbReference type="AlphaFoldDB" id="A0A1M4X860"/>
<proteinExistence type="inferred from homology"/>
<dbReference type="PIRSF" id="PIRSF004505">
    <property type="entry name" value="MT_bac"/>
    <property type="match status" value="1"/>
</dbReference>
<dbReference type="HAMAP" id="MF_00658">
    <property type="entry name" value="23SrRNA_methyltr_H"/>
    <property type="match status" value="1"/>
</dbReference>
<dbReference type="InterPro" id="IPR029026">
    <property type="entry name" value="tRNA_m1G_MTases_N"/>
</dbReference>
<dbReference type="OrthoDB" id="9806643at2"/>
<keyword evidence="2 6" id="KW-0489">Methyltransferase</keyword>
<comment type="subunit">
    <text evidence="6">Homodimer.</text>
</comment>
<comment type="catalytic activity">
    <reaction evidence="6">
        <text>pseudouridine(1915) in 23S rRNA + S-adenosyl-L-methionine = N(3)-methylpseudouridine(1915) in 23S rRNA + S-adenosyl-L-homocysteine + H(+)</text>
        <dbReference type="Rhea" id="RHEA:42752"/>
        <dbReference type="Rhea" id="RHEA-COMP:10221"/>
        <dbReference type="Rhea" id="RHEA-COMP:10222"/>
        <dbReference type="ChEBI" id="CHEBI:15378"/>
        <dbReference type="ChEBI" id="CHEBI:57856"/>
        <dbReference type="ChEBI" id="CHEBI:59789"/>
        <dbReference type="ChEBI" id="CHEBI:65314"/>
        <dbReference type="ChEBI" id="CHEBI:74486"/>
        <dbReference type="EC" id="2.1.1.177"/>
    </reaction>
</comment>
<comment type="similarity">
    <text evidence="5 6">Belongs to the RNA methyltransferase RlmH family.</text>
</comment>
<feature type="binding site" evidence="6">
    <location>
        <position position="108"/>
    </location>
    <ligand>
        <name>S-adenosyl-L-methionine</name>
        <dbReference type="ChEBI" id="CHEBI:59789"/>
    </ligand>
</feature>
<reference evidence="7 8" key="1">
    <citation type="submission" date="2016-11" db="EMBL/GenBank/DDBJ databases">
        <authorList>
            <person name="Jaros S."/>
            <person name="Januszkiewicz K."/>
            <person name="Wedrychowicz H."/>
        </authorList>
    </citation>
    <scope>NUCLEOTIDE SEQUENCE [LARGE SCALE GENOMIC DNA]</scope>
    <source>
        <strain evidence="7 8">DSM 15692</strain>
    </source>
</reference>
<dbReference type="GO" id="GO:0070038">
    <property type="term" value="F:rRNA (pseudouridine-N3-)-methyltransferase activity"/>
    <property type="evidence" value="ECO:0007669"/>
    <property type="project" value="UniProtKB-UniRule"/>
</dbReference>
<comment type="subcellular location">
    <subcellularLocation>
        <location evidence="6">Cytoplasm</location>
    </subcellularLocation>
</comment>
<evidence type="ECO:0000256" key="6">
    <source>
        <dbReference type="HAMAP-Rule" id="MF_00658"/>
    </source>
</evidence>
<accession>A0A1M4X860</accession>
<keyword evidence="4 6" id="KW-0949">S-adenosyl-L-methionine</keyword>
<dbReference type="RefSeq" id="WP_073298136.1">
    <property type="nucleotide sequence ID" value="NZ_FQUF01000019.1"/>
</dbReference>
<evidence type="ECO:0000256" key="2">
    <source>
        <dbReference type="ARBA" id="ARBA00022603"/>
    </source>
</evidence>
<dbReference type="PANTHER" id="PTHR33603:SF1">
    <property type="entry name" value="RIBOSOMAL RNA LARGE SUBUNIT METHYLTRANSFERASE H"/>
    <property type="match status" value="1"/>
</dbReference>
<organism evidence="7 8">
    <name type="scientific">Atopostipes suicloacalis DSM 15692</name>
    <dbReference type="NCBI Taxonomy" id="1121025"/>
    <lineage>
        <taxon>Bacteria</taxon>
        <taxon>Bacillati</taxon>
        <taxon>Bacillota</taxon>
        <taxon>Bacilli</taxon>
        <taxon>Lactobacillales</taxon>
        <taxon>Carnobacteriaceae</taxon>
        <taxon>Atopostipes</taxon>
    </lineage>
</organism>
<dbReference type="PANTHER" id="PTHR33603">
    <property type="entry name" value="METHYLTRANSFERASE"/>
    <property type="match status" value="1"/>
</dbReference>
<evidence type="ECO:0000256" key="5">
    <source>
        <dbReference type="ARBA" id="ARBA00038303"/>
    </source>
</evidence>
<keyword evidence="6" id="KW-0963">Cytoplasm</keyword>
<dbReference type="SUPFAM" id="SSF75217">
    <property type="entry name" value="alpha/beta knot"/>
    <property type="match status" value="1"/>
</dbReference>
<dbReference type="NCBIfam" id="NF000985">
    <property type="entry name" value="PRK00103.1-3"/>
    <property type="match status" value="1"/>
</dbReference>
<evidence type="ECO:0000313" key="7">
    <source>
        <dbReference type="EMBL" id="SHE89688.1"/>
    </source>
</evidence>
<dbReference type="Pfam" id="PF02590">
    <property type="entry name" value="SPOUT_MTase"/>
    <property type="match status" value="1"/>
</dbReference>
<feature type="binding site" evidence="6">
    <location>
        <position position="76"/>
    </location>
    <ligand>
        <name>S-adenosyl-L-methionine</name>
        <dbReference type="ChEBI" id="CHEBI:59789"/>
    </ligand>
</feature>
<dbReference type="STRING" id="1121025.SAMN02745249_01389"/>
<dbReference type="NCBIfam" id="NF000986">
    <property type="entry name" value="PRK00103.1-4"/>
    <property type="match status" value="1"/>
</dbReference>
<dbReference type="EC" id="2.1.1.177" evidence="6"/>
<dbReference type="CDD" id="cd18081">
    <property type="entry name" value="RlmH-like"/>
    <property type="match status" value="1"/>
</dbReference>
<keyword evidence="3 6" id="KW-0808">Transferase</keyword>
<name>A0A1M4X860_9LACT</name>
<dbReference type="EMBL" id="FQUF01000019">
    <property type="protein sequence ID" value="SHE89688.1"/>
    <property type="molecule type" value="Genomic_DNA"/>
</dbReference>
<dbReference type="NCBIfam" id="TIGR00246">
    <property type="entry name" value="tRNA_RlmH_YbeA"/>
    <property type="match status" value="1"/>
</dbReference>
<keyword evidence="8" id="KW-1185">Reference proteome</keyword>
<evidence type="ECO:0000313" key="8">
    <source>
        <dbReference type="Proteomes" id="UP000184128"/>
    </source>
</evidence>
<dbReference type="Proteomes" id="UP000184128">
    <property type="component" value="Unassembled WGS sequence"/>
</dbReference>
<evidence type="ECO:0000256" key="4">
    <source>
        <dbReference type="ARBA" id="ARBA00022691"/>
    </source>
</evidence>
<comment type="function">
    <text evidence="6">Specifically methylates the pseudouridine at position 1915 (m3Psi1915) in 23S rRNA.</text>
</comment>
<dbReference type="GO" id="GO:0005737">
    <property type="term" value="C:cytoplasm"/>
    <property type="evidence" value="ECO:0007669"/>
    <property type="project" value="UniProtKB-SubCell"/>
</dbReference>
<gene>
    <name evidence="6" type="primary">rlmH</name>
    <name evidence="7" type="ORF">SAMN02745249_01389</name>
</gene>
<sequence>MEIKIIVVGKLKEKYLKNGIAEYLKRLKSYANFKIIEIKDEAASQTLSDAEIEQIKVVEGKRIIEKLPDRARVIALDLKGKQLTSEDFAEEINETMTYGTSQIAYIIGGSHGLSQEVLQKTDLKISFGKMTYPHQLMRLILVEQIYRAFKIIRNEPYHK</sequence>
<protein>
    <recommendedName>
        <fullName evidence="6">Ribosomal RNA large subunit methyltransferase H</fullName>
        <ecNumber evidence="6">2.1.1.177</ecNumber>
    </recommendedName>
    <alternativeName>
        <fullName evidence="6">23S rRNA (pseudouridine1915-N3)-methyltransferase</fullName>
    </alternativeName>
    <alternativeName>
        <fullName evidence="6">23S rRNA m3Psi1915 methyltransferase</fullName>
    </alternativeName>
    <alternativeName>
        <fullName evidence="6">rRNA (pseudouridine-N3-)-methyltransferase RlmH</fullName>
    </alternativeName>
</protein>
<feature type="binding site" evidence="6">
    <location>
        <begin position="127"/>
        <end position="132"/>
    </location>
    <ligand>
        <name>S-adenosyl-L-methionine</name>
        <dbReference type="ChEBI" id="CHEBI:59789"/>
    </ligand>
</feature>